<dbReference type="PANTHER" id="PTHR43798:SF33">
    <property type="entry name" value="HYDROLASE, PUTATIVE (AFU_ORTHOLOGUE AFUA_2G14860)-RELATED"/>
    <property type="match status" value="1"/>
</dbReference>
<protein>
    <submittedName>
        <fullName evidence="2">Hydrolase</fullName>
    </submittedName>
</protein>
<keyword evidence="3" id="KW-1185">Reference proteome</keyword>
<dbReference type="PRINTS" id="PR00412">
    <property type="entry name" value="EPOXHYDRLASE"/>
</dbReference>
<dbReference type="Proteomes" id="UP001321498">
    <property type="component" value="Chromosome"/>
</dbReference>
<dbReference type="InterPro" id="IPR050266">
    <property type="entry name" value="AB_hydrolase_sf"/>
</dbReference>
<dbReference type="Gene3D" id="3.40.50.1820">
    <property type="entry name" value="alpha/beta hydrolase"/>
    <property type="match status" value="1"/>
</dbReference>
<dbReference type="InterPro" id="IPR029058">
    <property type="entry name" value="AB_hydrolase_fold"/>
</dbReference>
<dbReference type="SUPFAM" id="SSF53474">
    <property type="entry name" value="alpha/beta-Hydrolases"/>
    <property type="match status" value="1"/>
</dbReference>
<gene>
    <name evidence="2" type="ORF">GCM10025866_06030</name>
</gene>
<dbReference type="EMBL" id="AP027731">
    <property type="protein sequence ID" value="BDZ44694.1"/>
    <property type="molecule type" value="Genomic_DNA"/>
</dbReference>
<evidence type="ECO:0000259" key="1">
    <source>
        <dbReference type="Pfam" id="PF12697"/>
    </source>
</evidence>
<dbReference type="GO" id="GO:0016787">
    <property type="term" value="F:hydrolase activity"/>
    <property type="evidence" value="ECO:0007669"/>
    <property type="project" value="UniProtKB-KW"/>
</dbReference>
<name>A0ABM8G924_9MICO</name>
<dbReference type="PRINTS" id="PR00111">
    <property type="entry name" value="ABHYDROLASE"/>
</dbReference>
<dbReference type="Pfam" id="PF12697">
    <property type="entry name" value="Abhydrolase_6"/>
    <property type="match status" value="1"/>
</dbReference>
<reference evidence="3" key="1">
    <citation type="journal article" date="2019" name="Int. J. Syst. Evol. Microbiol.">
        <title>The Global Catalogue of Microorganisms (GCM) 10K type strain sequencing project: providing services to taxonomists for standard genome sequencing and annotation.</title>
        <authorList>
            <consortium name="The Broad Institute Genomics Platform"/>
            <consortium name="The Broad Institute Genome Sequencing Center for Infectious Disease"/>
            <person name="Wu L."/>
            <person name="Ma J."/>
        </authorList>
    </citation>
    <scope>NUCLEOTIDE SEQUENCE [LARGE SCALE GENOMIC DNA]</scope>
    <source>
        <strain evidence="3">NBRC 108725</strain>
    </source>
</reference>
<dbReference type="PANTHER" id="PTHR43798">
    <property type="entry name" value="MONOACYLGLYCEROL LIPASE"/>
    <property type="match status" value="1"/>
</dbReference>
<evidence type="ECO:0000313" key="2">
    <source>
        <dbReference type="EMBL" id="BDZ44694.1"/>
    </source>
</evidence>
<dbReference type="InterPro" id="IPR000639">
    <property type="entry name" value="Epox_hydrolase-like"/>
</dbReference>
<dbReference type="RefSeq" id="WP_286278120.1">
    <property type="nucleotide sequence ID" value="NZ_AP027731.1"/>
</dbReference>
<sequence>MTLSHIRTEGGRVAVELTGEGPLVVCMPGMGDLRSAYRFLVPALVEAGYRVAAVDLRGHGDSDDDFASFDDEAAARDLLAVVQELGGPAILVGSSMAAGAAVIAAAARPELVSALVLLGPFVRDPSGSRALGLLMRLALLRPWGPAVWRSYYRSLLPGTKPADYAEQERAMLASVRRHWRSFVHTTRTTHAPAEAALPRVTAPALVVMGSADGDWKDPAAEAAWIGEQLRADVLVVDGVGHYPMVQAPDQVNPAVLEFARRVAASA</sequence>
<organism evidence="2 3">
    <name type="scientific">Naasia aerilata</name>
    <dbReference type="NCBI Taxonomy" id="1162966"/>
    <lineage>
        <taxon>Bacteria</taxon>
        <taxon>Bacillati</taxon>
        <taxon>Actinomycetota</taxon>
        <taxon>Actinomycetes</taxon>
        <taxon>Micrococcales</taxon>
        <taxon>Microbacteriaceae</taxon>
        <taxon>Naasia</taxon>
    </lineage>
</organism>
<feature type="domain" description="AB hydrolase-1" evidence="1">
    <location>
        <begin position="24"/>
        <end position="252"/>
    </location>
</feature>
<keyword evidence="2" id="KW-0378">Hydrolase</keyword>
<evidence type="ECO:0000313" key="3">
    <source>
        <dbReference type="Proteomes" id="UP001321498"/>
    </source>
</evidence>
<proteinExistence type="predicted"/>
<accession>A0ABM8G924</accession>
<dbReference type="InterPro" id="IPR000073">
    <property type="entry name" value="AB_hydrolase_1"/>
</dbReference>